<evidence type="ECO:0000256" key="1">
    <source>
        <dbReference type="ARBA" id="ARBA00023054"/>
    </source>
</evidence>
<gene>
    <name evidence="4" type="ORF">BJBARM5_0670</name>
</gene>
<feature type="domain" description="SMC hinge" evidence="3">
    <location>
        <begin position="424"/>
        <end position="539"/>
    </location>
</feature>
<sequence length="813" mass="93091">MIFNGGKSGRQADSAKVNVVLDNSKKEFKGIEGEEVSISRKVDKSGKSVYRIDGKASTKEEVINLLAMVKFRQDGFNIIPQGRILEIIGSTGDDRLKIINDISGISIFEDKKSKAMTEMKKAEDNISKIETILNEKKKLMDQLEKEKTRAVEFQDLKSKHAVLLSKQSLLKRNVAKDDLQVIVDKIKAIEKGNEELSSEIVSLNEKYKRINEELDNINTKAESEGEKEISEAEKRTKEFDSELARLNAVLKNDNEQLNNIISSIDDLSKSQNDLRQQIKDEEEEKKKLEERMQQINSRKFMLIEADSKARAYLNSKENLEKKIYDNEKKIYELKIVLSDYPKITEIENDLAKLQERKSESEKKLKDLTISFSNLKPEIERLKSHSKREGDSVYLLREQLLSQRNILSSQSRVIDVVNKLKKEVNGVHGAISELFSLKDEKYNIPVMRSIGRRSDFIIVENEEVARDCIAKLKAGKLGFYTFVPLTSVKASYNLDKVDKEGVIDYIINLVNFSESYSAAMKFIFGDTLLVESFEVAKSMINRYRMVLPDGTVFEKTGTVSGGHFEVPNILNINSRISEINREITEHSKLKEKLDEEIIDKEATLNSIMSDIKSQQKSLDELKLSIDKLMKERSKFTGTESDISENIRTLDSEALEFKTKLAELEKNKPEISDHKKEIESADREVNELQVKIATSSGKLSAVLMSEISNLEKRFNQLNKEKEKFEEDVEKVKDAIDDSREKYEKAKKELSSKSDKLIALRKRRTELMGQLSSLQKEKDEISSKSQKVVTELNNLKVKEAELKVKFETARYRIPEV</sequence>
<dbReference type="SUPFAM" id="SSF75553">
    <property type="entry name" value="Smc hinge domain"/>
    <property type="match status" value="1"/>
</dbReference>
<dbReference type="Gene3D" id="1.20.1060.20">
    <property type="match status" value="1"/>
</dbReference>
<dbReference type="Gene3D" id="3.30.70.1620">
    <property type="match status" value="1"/>
</dbReference>
<feature type="coiled-coil region" evidence="2">
    <location>
        <begin position="186"/>
        <end position="370"/>
    </location>
</feature>
<dbReference type="GO" id="GO:0005694">
    <property type="term" value="C:chromosome"/>
    <property type="evidence" value="ECO:0007669"/>
    <property type="project" value="InterPro"/>
</dbReference>
<dbReference type="Pfam" id="PF06470">
    <property type="entry name" value="SMC_hinge"/>
    <property type="match status" value="1"/>
</dbReference>
<proteinExistence type="predicted"/>
<evidence type="ECO:0000256" key="2">
    <source>
        <dbReference type="SAM" id="Coils"/>
    </source>
</evidence>
<dbReference type="EMBL" id="GG745559">
    <property type="protein sequence ID" value="EFD92618.1"/>
    <property type="molecule type" value="Genomic_DNA"/>
</dbReference>
<dbReference type="PANTHER" id="PTHR43977">
    <property type="entry name" value="STRUCTURAL MAINTENANCE OF CHROMOSOMES PROTEIN 3"/>
    <property type="match status" value="1"/>
</dbReference>
<dbReference type="GO" id="GO:0051276">
    <property type="term" value="P:chromosome organization"/>
    <property type="evidence" value="ECO:0007669"/>
    <property type="project" value="InterPro"/>
</dbReference>
<feature type="coiled-coil region" evidence="2">
    <location>
        <begin position="105"/>
        <end position="156"/>
    </location>
</feature>
<dbReference type="Gene3D" id="3.40.50.300">
    <property type="entry name" value="P-loop containing nucleotide triphosphate hydrolases"/>
    <property type="match status" value="1"/>
</dbReference>
<evidence type="ECO:0000313" key="5">
    <source>
        <dbReference type="Proteomes" id="UP000009376"/>
    </source>
</evidence>
<dbReference type="SMART" id="SM00968">
    <property type="entry name" value="SMC_hinge"/>
    <property type="match status" value="1"/>
</dbReference>
<evidence type="ECO:0000259" key="3">
    <source>
        <dbReference type="SMART" id="SM00968"/>
    </source>
</evidence>
<dbReference type="InterPro" id="IPR036277">
    <property type="entry name" value="SMC_hinge_sf"/>
</dbReference>
<reference evidence="4 5" key="1">
    <citation type="journal article" date="2010" name="Proc. Natl. Acad. Sci. U.S.A.">
        <title>Enigmatic, ultrasmall, uncultivated Archaea.</title>
        <authorList>
            <person name="Baker B.J."/>
            <person name="Comolli L.R."/>
            <person name="Dick G.J."/>
            <person name="Hauser L.J."/>
            <person name="Hyatt D."/>
            <person name="Dill B.D."/>
            <person name="Land M.L."/>
            <person name="Verberkmoes N.C."/>
            <person name="Hettich R.L."/>
            <person name="Banfield J.F."/>
        </authorList>
    </citation>
    <scope>NUCLEOTIDE SEQUENCE [LARGE SCALE GENOMIC DNA]</scope>
</reference>
<dbReference type="InterPro" id="IPR010935">
    <property type="entry name" value="SMC_hinge"/>
</dbReference>
<evidence type="ECO:0000313" key="4">
    <source>
        <dbReference type="EMBL" id="EFD92618.1"/>
    </source>
</evidence>
<dbReference type="GO" id="GO:0005524">
    <property type="term" value="F:ATP binding"/>
    <property type="evidence" value="ECO:0007669"/>
    <property type="project" value="InterPro"/>
</dbReference>
<dbReference type="Proteomes" id="UP000009376">
    <property type="component" value="Unassembled WGS sequence"/>
</dbReference>
<protein>
    <submittedName>
        <fullName evidence="4">SMCs flexible hinge domain protein</fullName>
    </submittedName>
</protein>
<dbReference type="AlphaFoldDB" id="D6GVZ9"/>
<feature type="coiled-coil region" evidence="2">
    <location>
        <begin position="575"/>
        <end position="781"/>
    </location>
</feature>
<dbReference type="Gene3D" id="1.10.287.1490">
    <property type="match status" value="1"/>
</dbReference>
<organism evidence="4 5">
    <name type="scientific">Candidatus Parvarchaeum acidophilus ARMAN-5</name>
    <dbReference type="NCBI Taxonomy" id="662762"/>
    <lineage>
        <taxon>Archaea</taxon>
        <taxon>Candidatus Parvarchaeota</taxon>
        <taxon>Candidatus Parvarchaeum</taxon>
    </lineage>
</organism>
<keyword evidence="1 2" id="KW-0175">Coiled coil</keyword>
<dbReference type="SUPFAM" id="SSF52540">
    <property type="entry name" value="P-loop containing nucleoside triphosphate hydrolases"/>
    <property type="match status" value="1"/>
</dbReference>
<accession>D6GVZ9</accession>
<dbReference type="InterPro" id="IPR027417">
    <property type="entry name" value="P-loop_NTPase"/>
</dbReference>
<name>D6GVZ9_PARA5</name>